<dbReference type="OrthoDB" id="912987at2759"/>
<organism evidence="3 4">
    <name type="scientific">Sesamum indicum</name>
    <name type="common">Oriental sesame</name>
    <name type="synonym">Sesamum orientale</name>
    <dbReference type="NCBI Taxonomy" id="4182"/>
    <lineage>
        <taxon>Eukaryota</taxon>
        <taxon>Viridiplantae</taxon>
        <taxon>Streptophyta</taxon>
        <taxon>Embryophyta</taxon>
        <taxon>Tracheophyta</taxon>
        <taxon>Spermatophyta</taxon>
        <taxon>Magnoliopsida</taxon>
        <taxon>eudicotyledons</taxon>
        <taxon>Gunneridae</taxon>
        <taxon>Pentapetalae</taxon>
        <taxon>asterids</taxon>
        <taxon>lamiids</taxon>
        <taxon>Lamiales</taxon>
        <taxon>Pedaliaceae</taxon>
        <taxon>Sesamum</taxon>
    </lineage>
</organism>
<feature type="compositionally biased region" description="Basic and acidic residues" evidence="1">
    <location>
        <begin position="92"/>
        <end position="102"/>
    </location>
</feature>
<dbReference type="RefSeq" id="XP_011073912.1">
    <property type="nucleotide sequence ID" value="XM_011075610.2"/>
</dbReference>
<gene>
    <name evidence="4" type="primary">LOC105158759</name>
</gene>
<evidence type="ECO:0000256" key="1">
    <source>
        <dbReference type="SAM" id="MobiDB-lite"/>
    </source>
</evidence>
<keyword evidence="2" id="KW-0732">Signal</keyword>
<feature type="signal peptide" evidence="2">
    <location>
        <begin position="1"/>
        <end position="21"/>
    </location>
</feature>
<accession>A0A6I9STI7</accession>
<sequence>MIMSVRSPLVVIASLMQSTIAKHSVIVPVQDDAQFVAIQESIFANKRKMGVPEIQETAKNQDDGQVQCGLNIQVIDDTALIDPSLVGNGRIGRNDQESEKEKKPKRRGGKARRKKEALNGRVETQASLDKKGKKRLVVEYSRKEMEALRFKDLEDQKKKWAEVYSGLGAFVAQEYDGLVNSVNIHQKQRVPGFEFDPRSRFQKSANLDAVDAMGRGNHLRIFAH</sequence>
<dbReference type="KEGG" id="sind:105158759"/>
<feature type="chain" id="PRO_5026712271" evidence="2">
    <location>
        <begin position="22"/>
        <end position="224"/>
    </location>
</feature>
<dbReference type="AlphaFoldDB" id="A0A6I9STI7"/>
<keyword evidence="3" id="KW-1185">Reference proteome</keyword>
<name>A0A6I9STI7_SESIN</name>
<protein>
    <submittedName>
        <fullName evidence="4">Uncharacterized protein LOC105158759</fullName>
    </submittedName>
</protein>
<reference evidence="4" key="1">
    <citation type="submission" date="2025-08" db="UniProtKB">
        <authorList>
            <consortium name="RefSeq"/>
        </authorList>
    </citation>
    <scope>IDENTIFICATION</scope>
</reference>
<dbReference type="Proteomes" id="UP000504604">
    <property type="component" value="Linkage group LG3"/>
</dbReference>
<dbReference type="InParanoid" id="A0A6I9STI7"/>
<dbReference type="GeneID" id="105158759"/>
<feature type="region of interest" description="Disordered" evidence="1">
    <location>
        <begin position="86"/>
        <end position="127"/>
    </location>
</feature>
<evidence type="ECO:0000313" key="4">
    <source>
        <dbReference type="RefSeq" id="XP_011073912.1"/>
    </source>
</evidence>
<feature type="compositionally biased region" description="Basic residues" evidence="1">
    <location>
        <begin position="103"/>
        <end position="115"/>
    </location>
</feature>
<evidence type="ECO:0000313" key="3">
    <source>
        <dbReference type="Proteomes" id="UP000504604"/>
    </source>
</evidence>
<proteinExistence type="predicted"/>
<evidence type="ECO:0000256" key="2">
    <source>
        <dbReference type="SAM" id="SignalP"/>
    </source>
</evidence>